<keyword evidence="8" id="KW-1185">Reference proteome</keyword>
<dbReference type="GO" id="GO:0003700">
    <property type="term" value="F:DNA-binding transcription factor activity"/>
    <property type="evidence" value="ECO:0007669"/>
    <property type="project" value="InterPro"/>
</dbReference>
<reference evidence="7 8" key="1">
    <citation type="submission" date="2019-08" db="EMBL/GenBank/DDBJ databases">
        <title>Identification of a novel species of the genus Boseongicola.</title>
        <authorList>
            <person name="Zhang X.-Q."/>
        </authorList>
    </citation>
    <scope>NUCLEOTIDE SEQUENCE [LARGE SCALE GENOMIC DNA]</scope>
    <source>
        <strain evidence="7 8">HY14</strain>
    </source>
</reference>
<protein>
    <submittedName>
        <fullName evidence="7">LysR family transcriptional regulator</fullName>
    </submittedName>
</protein>
<dbReference type="GO" id="GO:0006351">
    <property type="term" value="P:DNA-templated transcription"/>
    <property type="evidence" value="ECO:0007669"/>
    <property type="project" value="TreeGrafter"/>
</dbReference>
<gene>
    <name evidence="7" type="ORF">FVF75_10715</name>
</gene>
<evidence type="ECO:0000256" key="5">
    <source>
        <dbReference type="SAM" id="Coils"/>
    </source>
</evidence>
<dbReference type="InterPro" id="IPR058163">
    <property type="entry name" value="LysR-type_TF_proteobact-type"/>
</dbReference>
<accession>A0A5D0RH37</accession>
<dbReference type="SUPFAM" id="SSF46785">
    <property type="entry name" value="Winged helix' DNA-binding domain"/>
    <property type="match status" value="1"/>
</dbReference>
<keyword evidence="2" id="KW-0805">Transcription regulation</keyword>
<comment type="similarity">
    <text evidence="1">Belongs to the LysR transcriptional regulatory family.</text>
</comment>
<dbReference type="Gene3D" id="3.40.190.10">
    <property type="entry name" value="Periplasmic binding protein-like II"/>
    <property type="match status" value="1"/>
</dbReference>
<dbReference type="EMBL" id="VSIY01000009">
    <property type="protein sequence ID" value="TYB80917.1"/>
    <property type="molecule type" value="Genomic_DNA"/>
</dbReference>
<dbReference type="InterPro" id="IPR005119">
    <property type="entry name" value="LysR_subst-bd"/>
</dbReference>
<evidence type="ECO:0000256" key="2">
    <source>
        <dbReference type="ARBA" id="ARBA00023015"/>
    </source>
</evidence>
<evidence type="ECO:0000313" key="7">
    <source>
        <dbReference type="EMBL" id="TYB80917.1"/>
    </source>
</evidence>
<dbReference type="PANTHER" id="PTHR30537">
    <property type="entry name" value="HTH-TYPE TRANSCRIPTIONAL REGULATOR"/>
    <property type="match status" value="1"/>
</dbReference>
<feature type="domain" description="HTH lysR-type" evidence="6">
    <location>
        <begin position="3"/>
        <end position="60"/>
    </location>
</feature>
<keyword evidence="3" id="KW-0238">DNA-binding</keyword>
<dbReference type="PROSITE" id="PS50931">
    <property type="entry name" value="HTH_LYSR"/>
    <property type="match status" value="1"/>
</dbReference>
<name>A0A5D0RH37_9RHOB</name>
<dbReference type="InterPro" id="IPR036390">
    <property type="entry name" value="WH_DNA-bd_sf"/>
</dbReference>
<organism evidence="7 8">
    <name type="scientific">Maritimibacter fusiformis</name>
    <dbReference type="NCBI Taxonomy" id="2603819"/>
    <lineage>
        <taxon>Bacteria</taxon>
        <taxon>Pseudomonadati</taxon>
        <taxon>Pseudomonadota</taxon>
        <taxon>Alphaproteobacteria</taxon>
        <taxon>Rhodobacterales</taxon>
        <taxon>Roseobacteraceae</taxon>
        <taxon>Maritimibacter</taxon>
    </lineage>
</organism>
<dbReference type="Gene3D" id="1.10.10.10">
    <property type="entry name" value="Winged helix-like DNA-binding domain superfamily/Winged helix DNA-binding domain"/>
    <property type="match status" value="1"/>
</dbReference>
<evidence type="ECO:0000259" key="6">
    <source>
        <dbReference type="PROSITE" id="PS50931"/>
    </source>
</evidence>
<dbReference type="Proteomes" id="UP000322080">
    <property type="component" value="Unassembled WGS sequence"/>
</dbReference>
<dbReference type="InterPro" id="IPR036388">
    <property type="entry name" value="WH-like_DNA-bd_sf"/>
</dbReference>
<evidence type="ECO:0000256" key="1">
    <source>
        <dbReference type="ARBA" id="ARBA00009437"/>
    </source>
</evidence>
<proteinExistence type="inferred from homology"/>
<dbReference type="Pfam" id="PF00126">
    <property type="entry name" value="HTH_1"/>
    <property type="match status" value="1"/>
</dbReference>
<feature type="coiled-coil region" evidence="5">
    <location>
        <begin position="24"/>
        <end position="90"/>
    </location>
</feature>
<dbReference type="GO" id="GO:0043565">
    <property type="term" value="F:sequence-specific DNA binding"/>
    <property type="evidence" value="ECO:0007669"/>
    <property type="project" value="TreeGrafter"/>
</dbReference>
<comment type="caution">
    <text evidence="7">The sequence shown here is derived from an EMBL/GenBank/DDBJ whole genome shotgun (WGS) entry which is preliminary data.</text>
</comment>
<dbReference type="PANTHER" id="PTHR30537:SF3">
    <property type="entry name" value="TRANSCRIPTIONAL REGULATORY PROTEIN"/>
    <property type="match status" value="1"/>
</dbReference>
<keyword evidence="5" id="KW-0175">Coiled coil</keyword>
<dbReference type="RefSeq" id="WP_148377980.1">
    <property type="nucleotide sequence ID" value="NZ_VSIY01000009.1"/>
</dbReference>
<evidence type="ECO:0000313" key="8">
    <source>
        <dbReference type="Proteomes" id="UP000322080"/>
    </source>
</evidence>
<sequence>MSTNWDDLKYLLAVARQGTLLAAAERLGSNASTVSRRIQRLEADAGVPLLARQGDRWEPTGEARALLDIARKLELEMTGAERDLARRSERPTGRVVLNSFPLAHVMAFAPNVGTFCEMFPELDLELEYSPRPLSLAKGEADVSVREYEPTEGKLVKSRIATVRVGPFQLADAPPTMRWVGLTRAFETSIPMARARDVFQGAPSVRCPSTTTVAAAMMSSGKPGVLPSCVARLHPDLRPIDSLGELSEHPIWLVYHESRRSDPKIVSAINWLRDIFPTPSRCLCGHCPALDA</sequence>
<dbReference type="Pfam" id="PF03466">
    <property type="entry name" value="LysR_substrate"/>
    <property type="match status" value="1"/>
</dbReference>
<keyword evidence="4" id="KW-0804">Transcription</keyword>
<dbReference type="SUPFAM" id="SSF53850">
    <property type="entry name" value="Periplasmic binding protein-like II"/>
    <property type="match status" value="1"/>
</dbReference>
<evidence type="ECO:0000256" key="3">
    <source>
        <dbReference type="ARBA" id="ARBA00023125"/>
    </source>
</evidence>
<dbReference type="AlphaFoldDB" id="A0A5D0RH37"/>
<dbReference type="InterPro" id="IPR000847">
    <property type="entry name" value="LysR_HTH_N"/>
</dbReference>
<evidence type="ECO:0000256" key="4">
    <source>
        <dbReference type="ARBA" id="ARBA00023163"/>
    </source>
</evidence>